<accession>A0A6J7GDK4</accession>
<dbReference type="InterPro" id="IPR012340">
    <property type="entry name" value="NA-bd_OB-fold"/>
</dbReference>
<dbReference type="EMBL" id="CAFBMQ010000029">
    <property type="protein sequence ID" value="CAB4902233.1"/>
    <property type="molecule type" value="Genomic_DNA"/>
</dbReference>
<dbReference type="GO" id="GO:0003697">
    <property type="term" value="F:single-stranded DNA binding"/>
    <property type="evidence" value="ECO:0007669"/>
    <property type="project" value="InterPro"/>
</dbReference>
<sequence>MSQSQITVVGNVVDSPVRRRAGSGEVTKFRMAATDRYFDSAAGQWVDGDTFYVDVDAWNALGASISSCVVKGDPVVVTGKIATSEYEVDGAKRSRPVIKAAAVGHDLSRGSAVFKRTPRTVVDTAPAVEDPGYVHTEDGETVDARTGELADAVAAPF</sequence>
<dbReference type="AlphaFoldDB" id="A0A6J7GDK4"/>
<proteinExistence type="predicted"/>
<organism evidence="2">
    <name type="scientific">freshwater metagenome</name>
    <dbReference type="NCBI Taxonomy" id="449393"/>
    <lineage>
        <taxon>unclassified sequences</taxon>
        <taxon>metagenomes</taxon>
        <taxon>ecological metagenomes</taxon>
    </lineage>
</organism>
<dbReference type="SUPFAM" id="SSF50249">
    <property type="entry name" value="Nucleic acid-binding proteins"/>
    <property type="match status" value="1"/>
</dbReference>
<evidence type="ECO:0000256" key="1">
    <source>
        <dbReference type="ARBA" id="ARBA00023125"/>
    </source>
</evidence>
<dbReference type="Gene3D" id="2.40.50.140">
    <property type="entry name" value="Nucleic acid-binding proteins"/>
    <property type="match status" value="1"/>
</dbReference>
<dbReference type="CDD" id="cd04496">
    <property type="entry name" value="SSB_OBF"/>
    <property type="match status" value="1"/>
</dbReference>
<evidence type="ECO:0000313" key="2">
    <source>
        <dbReference type="EMBL" id="CAB4902233.1"/>
    </source>
</evidence>
<dbReference type="PROSITE" id="PS50935">
    <property type="entry name" value="SSB"/>
    <property type="match status" value="1"/>
</dbReference>
<protein>
    <submittedName>
        <fullName evidence="2">Unannotated protein</fullName>
    </submittedName>
</protein>
<name>A0A6J7GDK4_9ZZZZ</name>
<reference evidence="2" key="1">
    <citation type="submission" date="2020-05" db="EMBL/GenBank/DDBJ databases">
        <authorList>
            <person name="Chiriac C."/>
            <person name="Salcher M."/>
            <person name="Ghai R."/>
            <person name="Kavagutti S V."/>
        </authorList>
    </citation>
    <scope>NUCLEOTIDE SEQUENCE</scope>
</reference>
<keyword evidence="1" id="KW-0238">DNA-binding</keyword>
<dbReference type="Pfam" id="PF00436">
    <property type="entry name" value="SSB"/>
    <property type="match status" value="1"/>
</dbReference>
<gene>
    <name evidence="2" type="ORF">UFOPK3609_00343</name>
</gene>
<dbReference type="InterPro" id="IPR000424">
    <property type="entry name" value="Primosome_PriB/ssb"/>
</dbReference>